<proteinExistence type="predicted"/>
<gene>
    <name evidence="4" type="ORF">FACUT_5775</name>
</gene>
<comment type="caution">
    <text evidence="4">The sequence shown here is derived from an EMBL/GenBank/DDBJ whole genome shotgun (WGS) entry which is preliminary data.</text>
</comment>
<name>A0A8H4JUI0_9HYPO</name>
<feature type="signal peptide" evidence="2">
    <location>
        <begin position="1"/>
        <end position="18"/>
    </location>
</feature>
<evidence type="ECO:0000259" key="3">
    <source>
        <dbReference type="PROSITE" id="PS50948"/>
    </source>
</evidence>
<accession>A0A8H4JUI0</accession>
<evidence type="ECO:0000256" key="2">
    <source>
        <dbReference type="SAM" id="SignalP"/>
    </source>
</evidence>
<evidence type="ECO:0000256" key="1">
    <source>
        <dbReference type="SAM" id="Coils"/>
    </source>
</evidence>
<keyword evidence="2" id="KW-0732">Signal</keyword>
<keyword evidence="5" id="KW-1185">Reference proteome</keyword>
<keyword evidence="1" id="KW-0175">Coiled coil</keyword>
<dbReference type="AlphaFoldDB" id="A0A8H4JUI0"/>
<dbReference type="Proteomes" id="UP000536711">
    <property type="component" value="Unassembled WGS sequence"/>
</dbReference>
<sequence length="218" mass="24142">MKTSIIYAYIALMGMTNAQDTCVEGKRITISPGYTVEYKCDKYRSGELHKNVLSHQDCAAKCQVGNLDVCTYQAAKKMCIVGDPNGKEGPSKGATYMVRVKEDPEDPFAEKDPFAETCEEERDNLRGELDRCRADLEASSKKPATCGLGKWGQGWYKIINGMNLANCKNACNADAQCLSYSGNKGNTGAINCYLYAKETADLTLADYPNWVQYDKRCK</sequence>
<evidence type="ECO:0000313" key="4">
    <source>
        <dbReference type="EMBL" id="KAF4437293.1"/>
    </source>
</evidence>
<protein>
    <recommendedName>
        <fullName evidence="3">Apple domain-containing protein</fullName>
    </recommendedName>
</protein>
<organism evidence="4 5">
    <name type="scientific">Fusarium acutatum</name>
    <dbReference type="NCBI Taxonomy" id="78861"/>
    <lineage>
        <taxon>Eukaryota</taxon>
        <taxon>Fungi</taxon>
        <taxon>Dikarya</taxon>
        <taxon>Ascomycota</taxon>
        <taxon>Pezizomycotina</taxon>
        <taxon>Sordariomycetes</taxon>
        <taxon>Hypocreomycetidae</taxon>
        <taxon>Hypocreales</taxon>
        <taxon>Nectriaceae</taxon>
        <taxon>Fusarium</taxon>
        <taxon>Fusarium fujikuroi species complex</taxon>
    </lineage>
</organism>
<evidence type="ECO:0000313" key="5">
    <source>
        <dbReference type="Proteomes" id="UP000536711"/>
    </source>
</evidence>
<dbReference type="OrthoDB" id="5403707at2759"/>
<feature type="coiled-coil region" evidence="1">
    <location>
        <begin position="115"/>
        <end position="142"/>
    </location>
</feature>
<dbReference type="InterPro" id="IPR003609">
    <property type="entry name" value="Pan_app"/>
</dbReference>
<dbReference type="EMBL" id="JAADJF010000131">
    <property type="protein sequence ID" value="KAF4437293.1"/>
    <property type="molecule type" value="Genomic_DNA"/>
</dbReference>
<dbReference type="PROSITE" id="PS50948">
    <property type="entry name" value="PAN"/>
    <property type="match status" value="1"/>
</dbReference>
<reference evidence="4 5" key="1">
    <citation type="submission" date="2020-01" db="EMBL/GenBank/DDBJ databases">
        <title>Identification and distribution of gene clusters putatively required for synthesis of sphingolipid metabolism inhibitors in phylogenetically diverse species of the filamentous fungus Fusarium.</title>
        <authorList>
            <person name="Kim H.-S."/>
            <person name="Busman M."/>
            <person name="Brown D.W."/>
            <person name="Divon H."/>
            <person name="Uhlig S."/>
            <person name="Proctor R.H."/>
        </authorList>
    </citation>
    <scope>NUCLEOTIDE SEQUENCE [LARGE SCALE GENOMIC DNA]</scope>
    <source>
        <strain evidence="4 5">NRRL 13308</strain>
    </source>
</reference>
<feature type="chain" id="PRO_5034209467" description="Apple domain-containing protein" evidence="2">
    <location>
        <begin position="19"/>
        <end position="218"/>
    </location>
</feature>
<feature type="domain" description="Apple" evidence="3">
    <location>
        <begin position="132"/>
        <end position="217"/>
    </location>
</feature>